<evidence type="ECO:0000256" key="8">
    <source>
        <dbReference type="ARBA" id="ARBA00093630"/>
    </source>
</evidence>
<dbReference type="FunFam" id="2.30.30.60:FF:000002">
    <property type="entry name" value="Mechanosensitive ion channel family protein"/>
    <property type="match status" value="1"/>
</dbReference>
<dbReference type="InterPro" id="IPR010920">
    <property type="entry name" value="LSM_dom_sf"/>
</dbReference>
<keyword evidence="6" id="KW-0346">Stress response</keyword>
<dbReference type="AlphaFoldDB" id="A0A3P3W1V0"/>
<dbReference type="EMBL" id="RQVQ01000035">
    <property type="protein sequence ID" value="RRJ89005.1"/>
    <property type="molecule type" value="Genomic_DNA"/>
</dbReference>
<organism evidence="12 13">
    <name type="scientific">Paenimyroides tangerinum</name>
    <dbReference type="NCBI Taxonomy" id="2488728"/>
    <lineage>
        <taxon>Bacteria</taxon>
        <taxon>Pseudomonadati</taxon>
        <taxon>Bacteroidota</taxon>
        <taxon>Flavobacteriia</taxon>
        <taxon>Flavobacteriales</taxon>
        <taxon>Flavobacteriaceae</taxon>
        <taxon>Paenimyroides</taxon>
    </lineage>
</organism>
<keyword evidence="13" id="KW-1185">Reference proteome</keyword>
<sequence length="436" mass="49744">MDIIDNNLQSQIYAYGLQFIESLGFSSNMAHVLNSLILLFLLAIILYAIDFLLRKILMLVLIKSIRRSKTRVDDYLIRNGVLKFATHLIPLLIARQALPFIFTGFDKTTDFALLTIDALLTVTITLVINAGFKTFKDVLASKKRFADKPLDSYFQVVTIILYTICAIILFSEITGKSPAGLLTALGAASAIVILVFKDTILGFVASIQVSSNDMVRVGDWIEMSKYGADGTVLQINLNTVKVQNFDKTVTTIPTYALISDSFRNFRTMQKSGGRRIKRSLNIKMGSIRFLEPDEINDLKRIKLLKSYIIEREKEIAEFNRTHVDDPTMLVNGRRMTNIGLFREYLKRYLLNNPKIHKQFHLMVRHMQPTEHGLPIELYAFTTTTDWPVYEGIMADIFDHALASIPFFHLELFELPSSTDFQEFLIAQHNETKKQSH</sequence>
<dbReference type="PANTHER" id="PTHR30414:SF0">
    <property type="entry name" value="MINICONDUCTANCE MECHANOSENSITIVE CHANNEL YBDG"/>
    <property type="match status" value="1"/>
</dbReference>
<evidence type="ECO:0000256" key="3">
    <source>
        <dbReference type="ARBA" id="ARBA00022519"/>
    </source>
</evidence>
<evidence type="ECO:0000256" key="5">
    <source>
        <dbReference type="ARBA" id="ARBA00022989"/>
    </source>
</evidence>
<comment type="subcellular location">
    <subcellularLocation>
        <location evidence="1">Cell inner membrane</location>
        <topology evidence="1">Multi-pass membrane protein</topology>
    </subcellularLocation>
</comment>
<evidence type="ECO:0000256" key="7">
    <source>
        <dbReference type="ARBA" id="ARBA00023136"/>
    </source>
</evidence>
<evidence type="ECO:0000313" key="13">
    <source>
        <dbReference type="Proteomes" id="UP000275719"/>
    </source>
</evidence>
<evidence type="ECO:0000256" key="6">
    <source>
        <dbReference type="ARBA" id="ARBA00023016"/>
    </source>
</evidence>
<evidence type="ECO:0000256" key="9">
    <source>
        <dbReference type="ARBA" id="ARBA00093659"/>
    </source>
</evidence>
<dbReference type="SUPFAM" id="SSF50182">
    <property type="entry name" value="Sm-like ribonucleoproteins"/>
    <property type="match status" value="1"/>
</dbReference>
<dbReference type="RefSeq" id="WP_125019817.1">
    <property type="nucleotide sequence ID" value="NZ_RQVQ01000035.1"/>
</dbReference>
<feature type="transmembrane region" description="Helical" evidence="10">
    <location>
        <begin position="81"/>
        <end position="105"/>
    </location>
</feature>
<dbReference type="GO" id="GO:0005886">
    <property type="term" value="C:plasma membrane"/>
    <property type="evidence" value="ECO:0007669"/>
    <property type="project" value="UniProtKB-SubCell"/>
</dbReference>
<evidence type="ECO:0000313" key="12">
    <source>
        <dbReference type="EMBL" id="RRJ89005.1"/>
    </source>
</evidence>
<keyword evidence="5 10" id="KW-1133">Transmembrane helix</keyword>
<dbReference type="PANTHER" id="PTHR30414">
    <property type="entry name" value="MINICONDUCTANCE MECHANOSENSITIVE CHANNEL YBDG"/>
    <property type="match status" value="1"/>
</dbReference>
<feature type="transmembrane region" description="Helical" evidence="10">
    <location>
        <begin position="36"/>
        <end position="61"/>
    </location>
</feature>
<evidence type="ECO:0000259" key="11">
    <source>
        <dbReference type="Pfam" id="PF00924"/>
    </source>
</evidence>
<keyword evidence="3" id="KW-0997">Cell inner membrane</keyword>
<feature type="transmembrane region" description="Helical" evidence="10">
    <location>
        <begin position="111"/>
        <end position="132"/>
    </location>
</feature>
<keyword evidence="4 10" id="KW-0812">Transmembrane</keyword>
<keyword evidence="7 10" id="KW-0472">Membrane</keyword>
<protein>
    <recommendedName>
        <fullName evidence="8">Mechanosensing system component YbdG</fullName>
    </recommendedName>
    <alternativeName>
        <fullName evidence="9">Mechanosensitive channel homolog YbdG</fullName>
    </alternativeName>
</protein>
<proteinExistence type="predicted"/>
<gene>
    <name evidence="12" type="ORF">EG240_12970</name>
</gene>
<dbReference type="Gene3D" id="2.30.30.60">
    <property type="match status" value="1"/>
</dbReference>
<feature type="transmembrane region" description="Helical" evidence="10">
    <location>
        <begin position="153"/>
        <end position="173"/>
    </location>
</feature>
<keyword evidence="2" id="KW-1003">Cell membrane</keyword>
<feature type="transmembrane region" description="Helical" evidence="10">
    <location>
        <begin position="179"/>
        <end position="196"/>
    </location>
</feature>
<dbReference type="InterPro" id="IPR023408">
    <property type="entry name" value="MscS_beta-dom_sf"/>
</dbReference>
<feature type="domain" description="Mechanosensitive ion channel MscS" evidence="11">
    <location>
        <begin position="198"/>
        <end position="266"/>
    </location>
</feature>
<dbReference type="GO" id="GO:0008381">
    <property type="term" value="F:mechanosensitive monoatomic ion channel activity"/>
    <property type="evidence" value="ECO:0007669"/>
    <property type="project" value="InterPro"/>
</dbReference>
<evidence type="ECO:0000256" key="10">
    <source>
        <dbReference type="SAM" id="Phobius"/>
    </source>
</evidence>
<dbReference type="OrthoDB" id="9775207at2"/>
<evidence type="ECO:0000256" key="2">
    <source>
        <dbReference type="ARBA" id="ARBA00022475"/>
    </source>
</evidence>
<dbReference type="InterPro" id="IPR030192">
    <property type="entry name" value="YbdG"/>
</dbReference>
<evidence type="ECO:0000256" key="4">
    <source>
        <dbReference type="ARBA" id="ARBA00022692"/>
    </source>
</evidence>
<dbReference type="Proteomes" id="UP000275719">
    <property type="component" value="Unassembled WGS sequence"/>
</dbReference>
<dbReference type="Pfam" id="PF00924">
    <property type="entry name" value="MS_channel_2nd"/>
    <property type="match status" value="1"/>
</dbReference>
<name>A0A3P3W1V0_9FLAO</name>
<dbReference type="InterPro" id="IPR006685">
    <property type="entry name" value="MscS_channel_2nd"/>
</dbReference>
<dbReference type="GO" id="GO:0071470">
    <property type="term" value="P:cellular response to osmotic stress"/>
    <property type="evidence" value="ECO:0007669"/>
    <property type="project" value="InterPro"/>
</dbReference>
<reference evidence="12 13" key="1">
    <citation type="submission" date="2018-11" db="EMBL/GenBank/DDBJ databases">
        <title>Flavobacterium sp. nov., YIM 102701-2 draft genome.</title>
        <authorList>
            <person name="Li G."/>
            <person name="Jiang Y."/>
        </authorList>
    </citation>
    <scope>NUCLEOTIDE SEQUENCE [LARGE SCALE GENOMIC DNA]</scope>
    <source>
        <strain evidence="12 13">YIM 102701-2</strain>
    </source>
</reference>
<accession>A0A3P3W1V0</accession>
<comment type="caution">
    <text evidence="12">The sequence shown here is derived from an EMBL/GenBank/DDBJ whole genome shotgun (WGS) entry which is preliminary data.</text>
</comment>
<evidence type="ECO:0000256" key="1">
    <source>
        <dbReference type="ARBA" id="ARBA00004429"/>
    </source>
</evidence>